<dbReference type="GO" id="GO:0009897">
    <property type="term" value="C:external side of plasma membrane"/>
    <property type="evidence" value="ECO:0007669"/>
    <property type="project" value="TreeGrafter"/>
</dbReference>
<dbReference type="OrthoDB" id="9904387at2759"/>
<evidence type="ECO:0000313" key="5">
    <source>
        <dbReference type="EMBL" id="ETE68314.1"/>
    </source>
</evidence>
<evidence type="ECO:0000256" key="3">
    <source>
        <dbReference type="ARBA" id="ARBA00023319"/>
    </source>
</evidence>
<dbReference type="InterPro" id="IPR036179">
    <property type="entry name" value="Ig-like_dom_sf"/>
</dbReference>
<feature type="non-terminal residue" evidence="5">
    <location>
        <position position="1"/>
    </location>
</feature>
<dbReference type="InterPro" id="IPR050504">
    <property type="entry name" value="IgSF_BTN/MOG"/>
</dbReference>
<dbReference type="Proteomes" id="UP000018936">
    <property type="component" value="Unassembled WGS sequence"/>
</dbReference>
<keyword evidence="3" id="KW-0393">Immunoglobulin domain</keyword>
<dbReference type="Pfam" id="PF07686">
    <property type="entry name" value="V-set"/>
    <property type="match status" value="1"/>
</dbReference>
<comment type="subcellular location">
    <subcellularLocation>
        <location evidence="1">Membrane</location>
    </subcellularLocation>
</comment>
<evidence type="ECO:0000259" key="4">
    <source>
        <dbReference type="Pfam" id="PF07686"/>
    </source>
</evidence>
<evidence type="ECO:0000313" key="6">
    <source>
        <dbReference type="Proteomes" id="UP000018936"/>
    </source>
</evidence>
<gene>
    <name evidence="5" type="primary">Cd80</name>
    <name evidence="5" type="ORF">L345_05889</name>
</gene>
<evidence type="ECO:0000256" key="2">
    <source>
        <dbReference type="ARBA" id="ARBA00023136"/>
    </source>
</evidence>
<keyword evidence="2" id="KW-0472">Membrane</keyword>
<dbReference type="PANTHER" id="PTHR24100">
    <property type="entry name" value="BUTYROPHILIN"/>
    <property type="match status" value="1"/>
</dbReference>
<evidence type="ECO:0000256" key="1">
    <source>
        <dbReference type="ARBA" id="ARBA00004370"/>
    </source>
</evidence>
<accession>V8P1B6</accession>
<dbReference type="SUPFAM" id="SSF48726">
    <property type="entry name" value="Immunoglobulin"/>
    <property type="match status" value="1"/>
</dbReference>
<feature type="non-terminal residue" evidence="5">
    <location>
        <position position="194"/>
    </location>
</feature>
<proteinExistence type="predicted"/>
<dbReference type="InterPro" id="IPR013783">
    <property type="entry name" value="Ig-like_fold"/>
</dbReference>
<dbReference type="GO" id="GO:0050852">
    <property type="term" value="P:T cell receptor signaling pathway"/>
    <property type="evidence" value="ECO:0007669"/>
    <property type="project" value="TreeGrafter"/>
</dbReference>
<name>V8P1B6_OPHHA</name>
<comment type="caution">
    <text evidence="5">The sequence shown here is derived from an EMBL/GenBank/DDBJ whole genome shotgun (WGS) entry which is preliminary data.</text>
</comment>
<keyword evidence="6" id="KW-1185">Reference proteome</keyword>
<dbReference type="Gene3D" id="2.60.40.10">
    <property type="entry name" value="Immunoglobulins"/>
    <property type="match status" value="2"/>
</dbReference>
<dbReference type="AlphaFoldDB" id="V8P1B6"/>
<sequence length="194" mass="22067">SLSQELRVVVQAGDEARLPCRYKIDSGTLLDSYYIYWQKDNSDKQDLVVISYKNGKEVESEKDKSYKNRTKLEEQNLILSIASVTVNDIPFSTPIILNNSSGEHCDSKNLTLMCLSYGGSSEPKMYGSINENPVNWTVTSNEIFGRFNITGILQLNMTENILIRCSVHYLDFQVSSNYSLNLHSDFELQLPDLF</sequence>
<feature type="domain" description="Immunoglobulin V-set" evidence="4">
    <location>
        <begin position="6"/>
        <end position="88"/>
    </location>
</feature>
<organism evidence="5 6">
    <name type="scientific">Ophiophagus hannah</name>
    <name type="common">King cobra</name>
    <name type="synonym">Naja hannah</name>
    <dbReference type="NCBI Taxonomy" id="8665"/>
    <lineage>
        <taxon>Eukaryota</taxon>
        <taxon>Metazoa</taxon>
        <taxon>Chordata</taxon>
        <taxon>Craniata</taxon>
        <taxon>Vertebrata</taxon>
        <taxon>Euteleostomi</taxon>
        <taxon>Lepidosauria</taxon>
        <taxon>Squamata</taxon>
        <taxon>Bifurcata</taxon>
        <taxon>Unidentata</taxon>
        <taxon>Episquamata</taxon>
        <taxon>Toxicofera</taxon>
        <taxon>Serpentes</taxon>
        <taxon>Colubroidea</taxon>
        <taxon>Elapidae</taxon>
        <taxon>Elapinae</taxon>
        <taxon>Ophiophagus</taxon>
    </lineage>
</organism>
<reference evidence="5 6" key="1">
    <citation type="journal article" date="2013" name="Proc. Natl. Acad. Sci. U.S.A.">
        <title>The king cobra genome reveals dynamic gene evolution and adaptation in the snake venom system.</title>
        <authorList>
            <person name="Vonk F.J."/>
            <person name="Casewell N.R."/>
            <person name="Henkel C.V."/>
            <person name="Heimberg A.M."/>
            <person name="Jansen H.J."/>
            <person name="McCleary R.J."/>
            <person name="Kerkkamp H.M."/>
            <person name="Vos R.A."/>
            <person name="Guerreiro I."/>
            <person name="Calvete J.J."/>
            <person name="Wuster W."/>
            <person name="Woods A.E."/>
            <person name="Logan J.M."/>
            <person name="Harrison R.A."/>
            <person name="Castoe T.A."/>
            <person name="de Koning A.P."/>
            <person name="Pollock D.D."/>
            <person name="Yandell M."/>
            <person name="Calderon D."/>
            <person name="Renjifo C."/>
            <person name="Currier R.B."/>
            <person name="Salgado D."/>
            <person name="Pla D."/>
            <person name="Sanz L."/>
            <person name="Hyder A.S."/>
            <person name="Ribeiro J.M."/>
            <person name="Arntzen J.W."/>
            <person name="van den Thillart G.E."/>
            <person name="Boetzer M."/>
            <person name="Pirovano W."/>
            <person name="Dirks R.P."/>
            <person name="Spaink H.P."/>
            <person name="Duboule D."/>
            <person name="McGlinn E."/>
            <person name="Kini R.M."/>
            <person name="Richardson M.K."/>
        </authorList>
    </citation>
    <scope>NUCLEOTIDE SEQUENCE</scope>
    <source>
        <tissue evidence="5">Blood</tissue>
    </source>
</reference>
<dbReference type="GO" id="GO:0005102">
    <property type="term" value="F:signaling receptor binding"/>
    <property type="evidence" value="ECO:0007669"/>
    <property type="project" value="TreeGrafter"/>
</dbReference>
<dbReference type="InterPro" id="IPR013106">
    <property type="entry name" value="Ig_V-set"/>
</dbReference>
<dbReference type="GO" id="GO:0001817">
    <property type="term" value="P:regulation of cytokine production"/>
    <property type="evidence" value="ECO:0007669"/>
    <property type="project" value="TreeGrafter"/>
</dbReference>
<dbReference type="EMBL" id="AZIM01001044">
    <property type="protein sequence ID" value="ETE68314.1"/>
    <property type="molecule type" value="Genomic_DNA"/>
</dbReference>
<protein>
    <submittedName>
        <fullName evidence="5">T-lymphocyte activation antigen CD80</fullName>
    </submittedName>
</protein>